<organism evidence="3 4">
    <name type="scientific">Paraburkholderia caffeinilytica</name>
    <dbReference type="NCBI Taxonomy" id="1761016"/>
    <lineage>
        <taxon>Bacteria</taxon>
        <taxon>Pseudomonadati</taxon>
        <taxon>Pseudomonadota</taxon>
        <taxon>Betaproteobacteria</taxon>
        <taxon>Burkholderiales</taxon>
        <taxon>Burkholderiaceae</taxon>
        <taxon>Paraburkholderia</taxon>
    </lineage>
</organism>
<comment type="caution">
    <text evidence="3">The sequence shown here is derived from an EMBL/GenBank/DDBJ whole genome shotgun (WGS) entry which is preliminary data.</text>
</comment>
<reference evidence="4" key="1">
    <citation type="journal article" date="2019" name="Int. J. Syst. Evol. Microbiol.">
        <title>The Global Catalogue of Microorganisms (GCM) 10K type strain sequencing project: providing services to taxonomists for standard genome sequencing and annotation.</title>
        <authorList>
            <consortium name="The Broad Institute Genomics Platform"/>
            <consortium name="The Broad Institute Genome Sequencing Center for Infectious Disease"/>
            <person name="Wu L."/>
            <person name="Ma J."/>
        </authorList>
    </citation>
    <scope>NUCLEOTIDE SEQUENCE [LARGE SCALE GENOMIC DNA]</scope>
    <source>
        <strain evidence="4">CGMCC 1.15103</strain>
    </source>
</reference>
<dbReference type="Proteomes" id="UP000602004">
    <property type="component" value="Unassembled WGS sequence"/>
</dbReference>
<dbReference type="InterPro" id="IPR011250">
    <property type="entry name" value="OMP/PagP_B-barrel"/>
</dbReference>
<evidence type="ECO:0000256" key="2">
    <source>
        <dbReference type="SAM" id="SignalP"/>
    </source>
</evidence>
<dbReference type="PANTHER" id="PTHR36920:SF1">
    <property type="entry name" value="OUTER MEMBRANE PROTEIN W"/>
    <property type="match status" value="1"/>
</dbReference>
<proteinExistence type="predicted"/>
<name>A0ABQ1LSU8_9BURK</name>
<dbReference type="PANTHER" id="PTHR36920">
    <property type="match status" value="1"/>
</dbReference>
<dbReference type="SUPFAM" id="SSF56925">
    <property type="entry name" value="OMPA-like"/>
    <property type="match status" value="1"/>
</dbReference>
<sequence>MKRIILTVLLWAATCQISFAQSAGQLVLNTGWLHIAPQSSSQPISVSALGNTAVETGTGSSVGSSDTFGLTATYFVTDHIAMETILGVPPTLDLYGTGTIASFGKIGSARTWSPAVIAQYHFGLPDARIRPYLGLGVTYVWFSQVRLSNTTQSGQFLNSPTYGSALEGPTTARLSSSFAPIVNAGFTYNFNAHWSAGLSVSYIWLATHATLTTQSALGTITSRAKVTINPIVTFLSVGYRF</sequence>
<gene>
    <name evidence="3" type="ORF">GCM10011400_14860</name>
</gene>
<protein>
    <submittedName>
        <fullName evidence="3">Outer membrane protein</fullName>
    </submittedName>
</protein>
<feature type="chain" id="PRO_5047403274" evidence="2">
    <location>
        <begin position="21"/>
        <end position="241"/>
    </location>
</feature>
<comment type="subcellular location">
    <subcellularLocation>
        <location evidence="1">Cell outer membrane</location>
    </subcellularLocation>
</comment>
<evidence type="ECO:0000256" key="1">
    <source>
        <dbReference type="ARBA" id="ARBA00004442"/>
    </source>
</evidence>
<keyword evidence="2" id="KW-0732">Signal</keyword>
<dbReference type="RefSeq" id="WP_229758105.1">
    <property type="nucleotide sequence ID" value="NZ_BMHL01000002.1"/>
</dbReference>
<evidence type="ECO:0000313" key="4">
    <source>
        <dbReference type="Proteomes" id="UP000602004"/>
    </source>
</evidence>
<dbReference type="InterPro" id="IPR005618">
    <property type="entry name" value="OMPW"/>
</dbReference>
<dbReference type="Gene3D" id="2.40.160.20">
    <property type="match status" value="1"/>
</dbReference>
<accession>A0ABQ1LSU8</accession>
<dbReference type="Pfam" id="PF03922">
    <property type="entry name" value="OmpW"/>
    <property type="match status" value="1"/>
</dbReference>
<keyword evidence="4" id="KW-1185">Reference proteome</keyword>
<evidence type="ECO:0000313" key="3">
    <source>
        <dbReference type="EMBL" id="GGC29170.1"/>
    </source>
</evidence>
<dbReference type="EMBL" id="BMHL01000002">
    <property type="protein sequence ID" value="GGC29170.1"/>
    <property type="molecule type" value="Genomic_DNA"/>
</dbReference>
<feature type="signal peptide" evidence="2">
    <location>
        <begin position="1"/>
        <end position="20"/>
    </location>
</feature>